<evidence type="ECO:0000313" key="1">
    <source>
        <dbReference type="EMBL" id="OPB38493.1"/>
    </source>
</evidence>
<dbReference type="Proteomes" id="UP000191004">
    <property type="component" value="Unassembled WGS sequence"/>
</dbReference>
<gene>
    <name evidence="1" type="ORF">A0O28_0015990</name>
</gene>
<dbReference type="EMBL" id="LVVK01000020">
    <property type="protein sequence ID" value="OPB38493.1"/>
    <property type="molecule type" value="Genomic_DNA"/>
</dbReference>
<comment type="caution">
    <text evidence="1">The sequence shown here is derived from an EMBL/GenBank/DDBJ whole genome shotgun (WGS) entry which is preliminary data.</text>
</comment>
<accession>A0A1T3CBJ5</accession>
<dbReference type="Gene3D" id="3.40.30.10">
    <property type="entry name" value="Glutaredoxin"/>
    <property type="match status" value="1"/>
</dbReference>
<reference evidence="1 2" key="1">
    <citation type="submission" date="2016-04" db="EMBL/GenBank/DDBJ databases">
        <title>Multiple horizontal gene transfer events from other fungi enriched the ability of the initially mycotrophic fungus Trichoderma (Ascomycota) to feed on dead plant biomass.</title>
        <authorList>
            <person name="Atanasova L."/>
            <person name="Chenthamara K."/>
            <person name="Zhang J."/>
            <person name="Grujic M."/>
            <person name="Henrissat B."/>
            <person name="Kuo A."/>
            <person name="Aertz A."/>
            <person name="Salamov A."/>
            <person name="Lipzen A."/>
            <person name="Labutti K."/>
            <person name="Barry K."/>
            <person name="Miao Y."/>
            <person name="Rahimi M.J."/>
            <person name="Shen Q."/>
            <person name="Grigoriev I.V."/>
            <person name="Kubicek C.P."/>
            <person name="Druzhinina I.S."/>
        </authorList>
    </citation>
    <scope>NUCLEOTIDE SEQUENCE [LARGE SCALE GENOMIC DNA]</scope>
    <source>
        <strain evidence="1 2">NJAU 4742</strain>
    </source>
</reference>
<proteinExistence type="predicted"/>
<protein>
    <recommendedName>
        <fullName evidence="3">Thioredoxin domain-containing protein</fullName>
    </recommendedName>
</protein>
<organism evidence="1 2">
    <name type="scientific">Trichoderma guizhouense</name>
    <dbReference type="NCBI Taxonomy" id="1491466"/>
    <lineage>
        <taxon>Eukaryota</taxon>
        <taxon>Fungi</taxon>
        <taxon>Dikarya</taxon>
        <taxon>Ascomycota</taxon>
        <taxon>Pezizomycotina</taxon>
        <taxon>Sordariomycetes</taxon>
        <taxon>Hypocreomycetidae</taxon>
        <taxon>Hypocreales</taxon>
        <taxon>Hypocreaceae</taxon>
        <taxon>Trichoderma</taxon>
    </lineage>
</organism>
<dbReference type="SUPFAM" id="SSF52833">
    <property type="entry name" value="Thioredoxin-like"/>
    <property type="match status" value="1"/>
</dbReference>
<dbReference type="InterPro" id="IPR036249">
    <property type="entry name" value="Thioredoxin-like_sf"/>
</dbReference>
<evidence type="ECO:0008006" key="3">
    <source>
        <dbReference type="Google" id="ProtNLM"/>
    </source>
</evidence>
<sequence>MSSVMRRVWTAAAQPLASTRRRISTSPVSLGLAKNQVFDPIRTPASFNSILSLSTSLQAPFLTLWTTSWCPSCRSIEPLLRSLVTSGVGESHGGVLFAPIQFDAPEMMSASVPGPSLASLYAITSVPTLLSFAAGEARVGTRVMDARKLADRQFLVDWICNEARREGDAAGGGSASFGGLFNSR</sequence>
<dbReference type="CDD" id="cd02947">
    <property type="entry name" value="TRX_family"/>
    <property type="match status" value="1"/>
</dbReference>
<name>A0A1T3CBJ5_9HYPO</name>
<keyword evidence="2" id="KW-1185">Reference proteome</keyword>
<dbReference type="AlphaFoldDB" id="A0A1T3CBJ5"/>
<evidence type="ECO:0000313" key="2">
    <source>
        <dbReference type="Proteomes" id="UP000191004"/>
    </source>
</evidence>
<dbReference type="OrthoDB" id="19690at2759"/>